<feature type="region of interest" description="Disordered" evidence="1">
    <location>
        <begin position="347"/>
        <end position="366"/>
    </location>
</feature>
<organism evidence="3 4">
    <name type="scientific">Fraxinus pennsylvanica</name>
    <dbReference type="NCBI Taxonomy" id="56036"/>
    <lineage>
        <taxon>Eukaryota</taxon>
        <taxon>Viridiplantae</taxon>
        <taxon>Streptophyta</taxon>
        <taxon>Embryophyta</taxon>
        <taxon>Tracheophyta</taxon>
        <taxon>Spermatophyta</taxon>
        <taxon>Magnoliopsida</taxon>
        <taxon>eudicotyledons</taxon>
        <taxon>Gunneridae</taxon>
        <taxon>Pentapetalae</taxon>
        <taxon>asterids</taxon>
        <taxon>lamiids</taxon>
        <taxon>Lamiales</taxon>
        <taxon>Oleaceae</taxon>
        <taxon>Oleeae</taxon>
        <taxon>Fraxinus</taxon>
    </lineage>
</organism>
<protein>
    <recommendedName>
        <fullName evidence="2">NLP1-9 GAF domain-containing protein</fullName>
    </recommendedName>
</protein>
<feature type="compositionally biased region" description="Basic and acidic residues" evidence="1">
    <location>
        <begin position="355"/>
        <end position="366"/>
    </location>
</feature>
<dbReference type="EMBL" id="OU503041">
    <property type="protein sequence ID" value="CAI9763002.1"/>
    <property type="molecule type" value="Genomic_DNA"/>
</dbReference>
<dbReference type="InterPro" id="IPR045012">
    <property type="entry name" value="NLP"/>
</dbReference>
<evidence type="ECO:0000313" key="3">
    <source>
        <dbReference type="EMBL" id="CAI9763002.1"/>
    </source>
</evidence>
<feature type="domain" description="NLP1-9 GAF" evidence="2">
    <location>
        <begin position="111"/>
        <end position="179"/>
    </location>
</feature>
<dbReference type="Pfam" id="PF22922">
    <property type="entry name" value="GAF_NLP"/>
    <property type="match status" value="2"/>
</dbReference>
<evidence type="ECO:0000256" key="1">
    <source>
        <dbReference type="SAM" id="MobiDB-lite"/>
    </source>
</evidence>
<dbReference type="PANTHER" id="PTHR32002">
    <property type="entry name" value="PROTEIN NLP8"/>
    <property type="match status" value="1"/>
</dbReference>
<dbReference type="PANTHER" id="PTHR32002:SF44">
    <property type="entry name" value="PROTEIN NLP4"/>
    <property type="match status" value="1"/>
</dbReference>
<dbReference type="Proteomes" id="UP000834106">
    <property type="component" value="Chromosome 6"/>
</dbReference>
<dbReference type="InterPro" id="IPR055081">
    <property type="entry name" value="NLP1-9_GAF"/>
</dbReference>
<gene>
    <name evidence="3" type="ORF">FPE_LOCUS10432</name>
</gene>
<feature type="domain" description="NLP1-9 GAF" evidence="2">
    <location>
        <begin position="204"/>
        <end position="287"/>
    </location>
</feature>
<name>A0AAD2DQ71_9LAMI</name>
<sequence>MIFLEGCCLETSGESEFLNYSASTANPLFDPSFLLPTVEAKNGESSGNPLKEILGPEERKLSISPDKLLTNQHHGPEHSMKSQSQVGNVYNNIGSLGQSENYLVGGSELTRRSRGLPGRVFRCEVPEWTPDVQFFTRDEYPRVGRAQRYVVRGALAVPVLEQGSRNCLGVIEFVLTKQKIKYLPELEIVCKALEAVDLIQKAKMCDLSYQAALPEILMVLKSACRSHRLPLAQTWVPCVLQGKEGCWYSDENLVNCVLMVNSAYYIGDPRIQNFQEACSEHNLLNGQVEDRELLEECALPVEVANPPPVVKHSKEVPNVDQIQSSMLSHDVSSETFGDMSLQKSASSVSTFQNGKPKEMSLESNRDPSDLELRAGVVLGRNPLTADGSSQYTKKTVDKRRTKAENVITLQVLRQYFAVTLKDCQEFWCLPQHFEEDMQAAWDKALAFSHDQEGHEGPMAKEESVNGMQKMARSDAHLHLLGNGPKNLSRSPSHVSFMYLPKPKNLPHAPEDRG</sequence>
<evidence type="ECO:0000313" key="4">
    <source>
        <dbReference type="Proteomes" id="UP000834106"/>
    </source>
</evidence>
<proteinExistence type="predicted"/>
<dbReference type="AlphaFoldDB" id="A0AAD2DQ71"/>
<keyword evidence="4" id="KW-1185">Reference proteome</keyword>
<accession>A0AAD2DQ71</accession>
<evidence type="ECO:0000259" key="2">
    <source>
        <dbReference type="Pfam" id="PF22922"/>
    </source>
</evidence>
<reference evidence="3" key="1">
    <citation type="submission" date="2023-05" db="EMBL/GenBank/DDBJ databases">
        <authorList>
            <person name="Huff M."/>
        </authorList>
    </citation>
    <scope>NUCLEOTIDE SEQUENCE</scope>
</reference>
<dbReference type="GO" id="GO:0003700">
    <property type="term" value="F:DNA-binding transcription factor activity"/>
    <property type="evidence" value="ECO:0007669"/>
    <property type="project" value="InterPro"/>
</dbReference>